<feature type="coiled-coil region" evidence="1">
    <location>
        <begin position="55"/>
        <end position="82"/>
    </location>
</feature>
<keyword evidence="4" id="KW-1185">Reference proteome</keyword>
<comment type="caution">
    <text evidence="3">The sequence shown here is derived from an EMBL/GenBank/DDBJ whole genome shotgun (WGS) entry which is preliminary data.</text>
</comment>
<protein>
    <submittedName>
        <fullName evidence="3">5303_t:CDS:1</fullName>
    </submittedName>
</protein>
<reference evidence="3 4" key="1">
    <citation type="submission" date="2021-06" db="EMBL/GenBank/DDBJ databases">
        <authorList>
            <person name="Kallberg Y."/>
            <person name="Tangrot J."/>
            <person name="Rosling A."/>
        </authorList>
    </citation>
    <scope>NUCLEOTIDE SEQUENCE [LARGE SCALE GENOMIC DNA]</scope>
    <source>
        <strain evidence="3 4">120-4 pot B 10/14</strain>
    </source>
</reference>
<sequence>MSGNANSANSVPSDMLPVALNSDILRRARKRESNRRDYQKHKERRRRNRPRVSELRTREARLAENEARLAEYEARLIDREAQLINFIYANGLIPPEPPTMTMVFSSDMASSFITYSDLFSGNEEVDLCESHAPTLSSVVSGDSLFETELCNLESNEVELGEDHAQMFSPLISIEPFLDPNV</sequence>
<accession>A0ABN7UTN3</accession>
<organism evidence="3 4">
    <name type="scientific">Gigaspora margarita</name>
    <dbReference type="NCBI Taxonomy" id="4874"/>
    <lineage>
        <taxon>Eukaryota</taxon>
        <taxon>Fungi</taxon>
        <taxon>Fungi incertae sedis</taxon>
        <taxon>Mucoromycota</taxon>
        <taxon>Glomeromycotina</taxon>
        <taxon>Glomeromycetes</taxon>
        <taxon>Diversisporales</taxon>
        <taxon>Gigasporaceae</taxon>
        <taxon>Gigaspora</taxon>
    </lineage>
</organism>
<dbReference type="Proteomes" id="UP000789901">
    <property type="component" value="Unassembled WGS sequence"/>
</dbReference>
<proteinExistence type="predicted"/>
<feature type="region of interest" description="Disordered" evidence="2">
    <location>
        <begin position="29"/>
        <end position="54"/>
    </location>
</feature>
<keyword evidence="1" id="KW-0175">Coiled coil</keyword>
<evidence type="ECO:0000313" key="4">
    <source>
        <dbReference type="Proteomes" id="UP000789901"/>
    </source>
</evidence>
<evidence type="ECO:0000256" key="1">
    <source>
        <dbReference type="SAM" id="Coils"/>
    </source>
</evidence>
<name>A0ABN7UTN3_GIGMA</name>
<evidence type="ECO:0000256" key="2">
    <source>
        <dbReference type="SAM" id="MobiDB-lite"/>
    </source>
</evidence>
<evidence type="ECO:0000313" key="3">
    <source>
        <dbReference type="EMBL" id="CAG8661014.1"/>
    </source>
</evidence>
<dbReference type="EMBL" id="CAJVQB010005408">
    <property type="protein sequence ID" value="CAG8661014.1"/>
    <property type="molecule type" value="Genomic_DNA"/>
</dbReference>
<gene>
    <name evidence="3" type="ORF">GMARGA_LOCUS9883</name>
</gene>
<feature type="compositionally biased region" description="Basic residues" evidence="2">
    <location>
        <begin position="29"/>
        <end position="50"/>
    </location>
</feature>